<evidence type="ECO:0000256" key="1">
    <source>
        <dbReference type="SAM" id="MobiDB-lite"/>
    </source>
</evidence>
<keyword evidence="3" id="KW-1185">Reference proteome</keyword>
<dbReference type="Proteomes" id="UP000041254">
    <property type="component" value="Unassembled WGS sequence"/>
</dbReference>
<dbReference type="AlphaFoldDB" id="A0A0G4FTS2"/>
<dbReference type="InParanoid" id="A0A0G4FTS2"/>
<sequence>MEPMMGAMEDEGPSAWLFWQRHNPPPGRVGSGRAHLPRQRHGTGNPLVAQVGFLNKFLKKYMGHPGTRAPAILAPGMRRKKPDITDQLARTARMKAATRRLIEHHKEVERMEVLQPPFITTPPFTSGRNSGASGFEETLSPPPQESPIPTMPSQPMREGPGLLGMMQQQQYQYQQPQQQQYTGREESNQVPMQHQQPLQVQQVAAPAAAAAAASAGRGGGRVSGVVVGVSGQVASNVLGKEVRPKPQPPRGIGAPAGPGLGMGRQVHATGPPQPPSDREVITIDLDEDEEEPTGEQQQPSGTGRGAFAATAPANAAEYRQVYRLEEDIEKLEQEMAAMRIVGDRKKIWDLRKRTGVPAKPSGNERPREQQQQQPAVTPSVPRMTQAAPALRRRDEQLNAPRMTQPSPAPRMTQPSPA</sequence>
<protein>
    <submittedName>
        <fullName evidence="2">Uncharacterized protein</fullName>
    </submittedName>
</protein>
<name>A0A0G4FTS2_VITBC</name>
<reference evidence="2 3" key="1">
    <citation type="submission" date="2014-11" db="EMBL/GenBank/DDBJ databases">
        <authorList>
            <person name="Zhu J."/>
            <person name="Qi W."/>
            <person name="Song R."/>
        </authorList>
    </citation>
    <scope>NUCLEOTIDE SEQUENCE [LARGE SCALE GENOMIC DNA]</scope>
</reference>
<dbReference type="VEuPathDB" id="CryptoDB:Vbra_16231"/>
<organism evidence="2 3">
    <name type="scientific">Vitrella brassicaformis (strain CCMP3155)</name>
    <dbReference type="NCBI Taxonomy" id="1169540"/>
    <lineage>
        <taxon>Eukaryota</taxon>
        <taxon>Sar</taxon>
        <taxon>Alveolata</taxon>
        <taxon>Colpodellida</taxon>
        <taxon>Vitrellaceae</taxon>
        <taxon>Vitrella</taxon>
    </lineage>
</organism>
<feature type="region of interest" description="Disordered" evidence="1">
    <location>
        <begin position="238"/>
        <end position="313"/>
    </location>
</feature>
<dbReference type="EMBL" id="CDMY01000499">
    <property type="protein sequence ID" value="CEM18345.1"/>
    <property type="molecule type" value="Genomic_DNA"/>
</dbReference>
<evidence type="ECO:0000313" key="2">
    <source>
        <dbReference type="EMBL" id="CEM18345.1"/>
    </source>
</evidence>
<evidence type="ECO:0000313" key="3">
    <source>
        <dbReference type="Proteomes" id="UP000041254"/>
    </source>
</evidence>
<gene>
    <name evidence="2" type="ORF">Vbra_16231</name>
</gene>
<feature type="compositionally biased region" description="Low complexity" evidence="1">
    <location>
        <begin position="167"/>
        <end position="181"/>
    </location>
</feature>
<feature type="compositionally biased region" description="Polar residues" evidence="1">
    <location>
        <begin position="122"/>
        <end position="132"/>
    </location>
</feature>
<accession>A0A0G4FTS2</accession>
<feature type="compositionally biased region" description="Acidic residues" evidence="1">
    <location>
        <begin position="284"/>
        <end position="293"/>
    </location>
</feature>
<feature type="compositionally biased region" description="Basic and acidic residues" evidence="1">
    <location>
        <begin position="341"/>
        <end position="352"/>
    </location>
</feature>
<feature type="compositionally biased region" description="Pro residues" evidence="1">
    <location>
        <begin position="140"/>
        <end position="152"/>
    </location>
</feature>
<proteinExistence type="predicted"/>
<feature type="region of interest" description="Disordered" evidence="1">
    <location>
        <begin position="340"/>
        <end position="417"/>
    </location>
</feature>
<feature type="region of interest" description="Disordered" evidence="1">
    <location>
        <begin position="117"/>
        <end position="190"/>
    </location>
</feature>